<feature type="transmembrane region" description="Helical" evidence="7">
    <location>
        <begin position="358"/>
        <end position="381"/>
    </location>
</feature>
<reference evidence="9" key="1">
    <citation type="submission" date="2022-11" db="UniProtKB">
        <authorList>
            <consortium name="WormBaseParasite"/>
        </authorList>
    </citation>
    <scope>IDENTIFICATION</scope>
</reference>
<sequence length="576" mass="64629">MPSTIASIFRFIHMHWRQSVIFLTPILLSPLPVFYPLKEIFCGYVVMLMAIYWMTEAIPLAVTALIPLVLYPAFGILSGSDVATNYLTDSNFVFVGSLIMACAIEKSLLHERIALRILIAFGSNPRWLLLGFQLSTCFLSMWLSNTATTAMMVPIAMAVIIELHQFNTFKTDKTLQMSMVFIELGTTDDDHKELEEQQGGGEDEETEEAEELKYKLDLRTVSEPELKIYKGFMLGICYSANIGGTGTLIGTGSNIVLSGQLSRLYKTENQITFATWMMYAVPPMIIYLLASWLWLQSFTIGFRNVHRADERVKIMLRNKYKQLGPLRFDEILVSVLFFVLVMLWLFRDPEVIPGWNSLFEHGFMTDGTSAMFIACLLFVLPSKNPWRMEPGKRPPALMTWQVMQLNFSWSTMFLLGGGYAMAAGVKSSGLSDLLGDKMTSMTVLPHWLFVTVSIALVAFLTEFSSNVATASIFIPLICGVADHVHVNPLYFVLPITLACSFAFMLPVATPPNAIVFSSKLLRVMDMVKAGLVMNLICIPLTVLFTHTWAWWLFDLGHIPKWAAQNITSSAIPPSTI</sequence>
<evidence type="ECO:0000256" key="6">
    <source>
        <dbReference type="ARBA" id="ARBA00023136"/>
    </source>
</evidence>
<feature type="transmembrane region" description="Helical" evidence="7">
    <location>
        <begin position="149"/>
        <end position="169"/>
    </location>
</feature>
<name>A0A914WR42_9BILA</name>
<evidence type="ECO:0000313" key="9">
    <source>
        <dbReference type="WBParaSite" id="PSAMB.scaffold482size49770.g6373.t1"/>
    </source>
</evidence>
<dbReference type="PANTHER" id="PTHR10283">
    <property type="entry name" value="SOLUTE CARRIER FAMILY 13 MEMBER"/>
    <property type="match status" value="1"/>
</dbReference>
<keyword evidence="6 7" id="KW-0472">Membrane</keyword>
<accession>A0A914WR42</accession>
<dbReference type="GO" id="GO:0005886">
    <property type="term" value="C:plasma membrane"/>
    <property type="evidence" value="ECO:0007669"/>
    <property type="project" value="TreeGrafter"/>
</dbReference>
<keyword evidence="3" id="KW-0813">Transport</keyword>
<feature type="transmembrane region" description="Helical" evidence="7">
    <location>
        <begin position="20"/>
        <end position="37"/>
    </location>
</feature>
<organism evidence="8 9">
    <name type="scientific">Plectus sambesii</name>
    <dbReference type="NCBI Taxonomy" id="2011161"/>
    <lineage>
        <taxon>Eukaryota</taxon>
        <taxon>Metazoa</taxon>
        <taxon>Ecdysozoa</taxon>
        <taxon>Nematoda</taxon>
        <taxon>Chromadorea</taxon>
        <taxon>Plectida</taxon>
        <taxon>Plectina</taxon>
        <taxon>Plectoidea</taxon>
        <taxon>Plectidae</taxon>
        <taxon>Plectus</taxon>
    </lineage>
</organism>
<feature type="transmembrane region" description="Helical" evidence="7">
    <location>
        <begin position="467"/>
        <end position="484"/>
    </location>
</feature>
<evidence type="ECO:0000256" key="4">
    <source>
        <dbReference type="ARBA" id="ARBA00022692"/>
    </source>
</evidence>
<dbReference type="PROSITE" id="PS01271">
    <property type="entry name" value="NA_SULFATE"/>
    <property type="match status" value="1"/>
</dbReference>
<feature type="transmembrane region" description="Helical" evidence="7">
    <location>
        <begin position="232"/>
        <end position="257"/>
    </location>
</feature>
<dbReference type="PANTHER" id="PTHR10283:SF82">
    <property type="entry name" value="SOLUTE CARRIER FAMILY 13 MEMBER 2"/>
    <property type="match status" value="1"/>
</dbReference>
<feature type="transmembrane region" description="Helical" evidence="7">
    <location>
        <begin position="490"/>
        <end position="508"/>
    </location>
</feature>
<protein>
    <submittedName>
        <fullName evidence="9">Solute carrier family 13 member 3</fullName>
    </submittedName>
</protein>
<feature type="transmembrane region" description="Helical" evidence="7">
    <location>
        <begin position="529"/>
        <end position="551"/>
    </location>
</feature>
<keyword evidence="5 7" id="KW-1133">Transmembrane helix</keyword>
<feature type="transmembrane region" description="Helical" evidence="7">
    <location>
        <begin position="284"/>
        <end position="305"/>
    </location>
</feature>
<feature type="transmembrane region" description="Helical" evidence="7">
    <location>
        <begin position="44"/>
        <end position="74"/>
    </location>
</feature>
<evidence type="ECO:0000313" key="8">
    <source>
        <dbReference type="Proteomes" id="UP000887566"/>
    </source>
</evidence>
<proteinExistence type="inferred from homology"/>
<dbReference type="InterPro" id="IPR031312">
    <property type="entry name" value="Na/sul_symport_CS"/>
</dbReference>
<evidence type="ECO:0000256" key="2">
    <source>
        <dbReference type="ARBA" id="ARBA00006772"/>
    </source>
</evidence>
<keyword evidence="4 7" id="KW-0812">Transmembrane</keyword>
<feature type="transmembrane region" description="Helical" evidence="7">
    <location>
        <begin position="326"/>
        <end position="346"/>
    </location>
</feature>
<comment type="similarity">
    <text evidence="2">Belongs to the SLC13A/DASS transporter (TC 2.A.47) family. NADC subfamily.</text>
</comment>
<evidence type="ECO:0000256" key="7">
    <source>
        <dbReference type="SAM" id="Phobius"/>
    </source>
</evidence>
<dbReference type="Proteomes" id="UP000887566">
    <property type="component" value="Unplaced"/>
</dbReference>
<dbReference type="InterPro" id="IPR001898">
    <property type="entry name" value="SLC13A/DASS"/>
</dbReference>
<feature type="transmembrane region" description="Helical" evidence="7">
    <location>
        <begin position="443"/>
        <end position="460"/>
    </location>
</feature>
<dbReference type="Pfam" id="PF00939">
    <property type="entry name" value="Na_sulph_symp"/>
    <property type="match status" value="1"/>
</dbReference>
<evidence type="ECO:0000256" key="5">
    <source>
        <dbReference type="ARBA" id="ARBA00022989"/>
    </source>
</evidence>
<keyword evidence="8" id="KW-1185">Reference proteome</keyword>
<feature type="transmembrane region" description="Helical" evidence="7">
    <location>
        <begin position="402"/>
        <end position="423"/>
    </location>
</feature>
<dbReference type="GO" id="GO:0015137">
    <property type="term" value="F:citrate transmembrane transporter activity"/>
    <property type="evidence" value="ECO:0007669"/>
    <property type="project" value="TreeGrafter"/>
</dbReference>
<dbReference type="AlphaFoldDB" id="A0A914WR42"/>
<comment type="subcellular location">
    <subcellularLocation>
        <location evidence="1">Membrane</location>
        <topology evidence="1">Multi-pass membrane protein</topology>
    </subcellularLocation>
</comment>
<evidence type="ECO:0000256" key="3">
    <source>
        <dbReference type="ARBA" id="ARBA00022448"/>
    </source>
</evidence>
<evidence type="ECO:0000256" key="1">
    <source>
        <dbReference type="ARBA" id="ARBA00004141"/>
    </source>
</evidence>
<dbReference type="GO" id="GO:0015141">
    <property type="term" value="F:succinate transmembrane transporter activity"/>
    <property type="evidence" value="ECO:0007669"/>
    <property type="project" value="TreeGrafter"/>
</dbReference>
<dbReference type="WBParaSite" id="PSAMB.scaffold482size49770.g6373.t1">
    <property type="protein sequence ID" value="PSAMB.scaffold482size49770.g6373.t1"/>
    <property type="gene ID" value="PSAMB.scaffold482size49770.g6373"/>
</dbReference>